<dbReference type="GO" id="GO:0005230">
    <property type="term" value="F:extracellular ligand-gated monoatomic ion channel activity"/>
    <property type="evidence" value="ECO:0007669"/>
    <property type="project" value="InterPro"/>
</dbReference>
<evidence type="ECO:0000313" key="2">
    <source>
        <dbReference type="EMBL" id="KAH3880677.1"/>
    </source>
</evidence>
<organism evidence="2 3">
    <name type="scientific">Dreissena polymorpha</name>
    <name type="common">Zebra mussel</name>
    <name type="synonym">Mytilus polymorpha</name>
    <dbReference type="NCBI Taxonomy" id="45954"/>
    <lineage>
        <taxon>Eukaryota</taxon>
        <taxon>Metazoa</taxon>
        <taxon>Spiralia</taxon>
        <taxon>Lophotrochozoa</taxon>
        <taxon>Mollusca</taxon>
        <taxon>Bivalvia</taxon>
        <taxon>Autobranchia</taxon>
        <taxon>Heteroconchia</taxon>
        <taxon>Euheterodonta</taxon>
        <taxon>Imparidentia</taxon>
        <taxon>Neoheterodontei</taxon>
        <taxon>Myida</taxon>
        <taxon>Dreissenoidea</taxon>
        <taxon>Dreissenidae</taxon>
        <taxon>Dreissena</taxon>
    </lineage>
</organism>
<accession>A0A9D4MSY3</accession>
<dbReference type="Proteomes" id="UP000828390">
    <property type="component" value="Unassembled WGS sequence"/>
</dbReference>
<dbReference type="Gene3D" id="2.70.170.10">
    <property type="entry name" value="Neurotransmitter-gated ion-channel ligand-binding domain"/>
    <property type="match status" value="1"/>
</dbReference>
<evidence type="ECO:0000313" key="3">
    <source>
        <dbReference type="Proteomes" id="UP000828390"/>
    </source>
</evidence>
<dbReference type="AlphaFoldDB" id="A0A9D4MSY3"/>
<name>A0A9D4MSY3_DREPO</name>
<dbReference type="EMBL" id="JAIWYP010000001">
    <property type="protein sequence ID" value="KAH3880677.1"/>
    <property type="molecule type" value="Genomic_DNA"/>
</dbReference>
<dbReference type="InterPro" id="IPR006202">
    <property type="entry name" value="Neur_chan_lig-bd"/>
</dbReference>
<reference evidence="2" key="2">
    <citation type="submission" date="2020-11" db="EMBL/GenBank/DDBJ databases">
        <authorList>
            <person name="McCartney M.A."/>
            <person name="Auch B."/>
            <person name="Kono T."/>
            <person name="Mallez S."/>
            <person name="Becker A."/>
            <person name="Gohl D.M."/>
            <person name="Silverstein K.A.T."/>
            <person name="Koren S."/>
            <person name="Bechman K.B."/>
            <person name="Herman A."/>
            <person name="Abrahante J.E."/>
            <person name="Garbe J."/>
        </authorList>
    </citation>
    <scope>NUCLEOTIDE SEQUENCE</scope>
    <source>
        <strain evidence="2">Duluth1</strain>
        <tissue evidence="2">Whole animal</tissue>
    </source>
</reference>
<feature type="domain" description="Neurotransmitter-gated ion-channel ligand-binding" evidence="1">
    <location>
        <begin position="10"/>
        <end position="105"/>
    </location>
</feature>
<comment type="caution">
    <text evidence="2">The sequence shown here is derived from an EMBL/GenBank/DDBJ whole genome shotgun (WGS) entry which is preliminary data.</text>
</comment>
<sequence length="143" mass="16042">MNYNSKHTLNFQDVSEVDDKFSVVGNMTLAWTDKICKWNPQATGEQSLVFPIRDIWYPSLVLLNQFSEGFSIVDDAWMAARVSHHGKVIVQLASVFHSTCQSSLRRSFTQPVSPACVGLSLNLSVRRDILPVRLAGRSKSLQC</sequence>
<evidence type="ECO:0000259" key="1">
    <source>
        <dbReference type="Pfam" id="PF02931"/>
    </source>
</evidence>
<dbReference type="Pfam" id="PF02931">
    <property type="entry name" value="Neur_chan_LBD"/>
    <property type="match status" value="1"/>
</dbReference>
<protein>
    <recommendedName>
        <fullName evidence="1">Neurotransmitter-gated ion-channel ligand-binding domain-containing protein</fullName>
    </recommendedName>
</protein>
<dbReference type="SUPFAM" id="SSF63712">
    <property type="entry name" value="Nicotinic receptor ligand binding domain-like"/>
    <property type="match status" value="1"/>
</dbReference>
<dbReference type="GO" id="GO:0016020">
    <property type="term" value="C:membrane"/>
    <property type="evidence" value="ECO:0007669"/>
    <property type="project" value="InterPro"/>
</dbReference>
<gene>
    <name evidence="2" type="ORF">DPMN_004599</name>
</gene>
<proteinExistence type="predicted"/>
<reference evidence="2" key="1">
    <citation type="journal article" date="2019" name="bioRxiv">
        <title>The Genome of the Zebra Mussel, Dreissena polymorpha: A Resource for Invasive Species Research.</title>
        <authorList>
            <person name="McCartney M.A."/>
            <person name="Auch B."/>
            <person name="Kono T."/>
            <person name="Mallez S."/>
            <person name="Zhang Y."/>
            <person name="Obille A."/>
            <person name="Becker A."/>
            <person name="Abrahante J.E."/>
            <person name="Garbe J."/>
            <person name="Badalamenti J.P."/>
            <person name="Herman A."/>
            <person name="Mangelson H."/>
            <person name="Liachko I."/>
            <person name="Sullivan S."/>
            <person name="Sone E.D."/>
            <person name="Koren S."/>
            <person name="Silverstein K.A.T."/>
            <person name="Beckman K.B."/>
            <person name="Gohl D.M."/>
        </authorList>
    </citation>
    <scope>NUCLEOTIDE SEQUENCE</scope>
    <source>
        <strain evidence="2">Duluth1</strain>
        <tissue evidence="2">Whole animal</tissue>
    </source>
</reference>
<dbReference type="InterPro" id="IPR036734">
    <property type="entry name" value="Neur_chan_lig-bd_sf"/>
</dbReference>
<keyword evidence="3" id="KW-1185">Reference proteome</keyword>